<comment type="caution">
    <text evidence="2">The sequence shown here is derived from an EMBL/GenBank/DDBJ whole genome shotgun (WGS) entry which is preliminary data.</text>
</comment>
<protein>
    <recommendedName>
        <fullName evidence="4">Phasin domain-containing protein</fullName>
    </recommendedName>
</protein>
<keyword evidence="3" id="KW-1185">Reference proteome</keyword>
<evidence type="ECO:0000313" key="2">
    <source>
        <dbReference type="EMBL" id="MDA4845902.1"/>
    </source>
</evidence>
<dbReference type="EMBL" id="JAPJZH010000006">
    <property type="protein sequence ID" value="MDA4845902.1"/>
    <property type="molecule type" value="Genomic_DNA"/>
</dbReference>
<keyword evidence="1" id="KW-0175">Coiled coil</keyword>
<organism evidence="2 3">
    <name type="scientific">Hoeflea poritis</name>
    <dbReference type="NCBI Taxonomy" id="2993659"/>
    <lineage>
        <taxon>Bacteria</taxon>
        <taxon>Pseudomonadati</taxon>
        <taxon>Pseudomonadota</taxon>
        <taxon>Alphaproteobacteria</taxon>
        <taxon>Hyphomicrobiales</taxon>
        <taxon>Rhizobiaceae</taxon>
        <taxon>Hoeflea</taxon>
    </lineage>
</organism>
<evidence type="ECO:0008006" key="4">
    <source>
        <dbReference type="Google" id="ProtNLM"/>
    </source>
</evidence>
<feature type="coiled-coil region" evidence="1">
    <location>
        <begin position="81"/>
        <end position="108"/>
    </location>
</feature>
<accession>A0ABT4VPA4</accession>
<sequence>MFKKLFQAIFSADPVKDMHRSVQAKDTAVLDGGLTREDFLHRMEAFQAECQSVFNLVGRAKEHAATVAETGRVEQAFIDEAESALEDVQAAEIEIANLNESAAHLSQTLLGRLDKTADMIADAHSALESALNDIRMAKIDFNSNRDDDDDDDFDGD</sequence>
<reference evidence="2" key="1">
    <citation type="submission" date="2022-11" db="EMBL/GenBank/DDBJ databases">
        <title>Hoeflea poritis sp. nov., isolated from scleractinian coral Porites lutea.</title>
        <authorList>
            <person name="Zhang G."/>
            <person name="Wei Q."/>
            <person name="Cai L."/>
        </authorList>
    </citation>
    <scope>NUCLEOTIDE SEQUENCE</scope>
    <source>
        <strain evidence="2">E7-10</strain>
    </source>
</reference>
<name>A0ABT4VPA4_9HYPH</name>
<evidence type="ECO:0000256" key="1">
    <source>
        <dbReference type="SAM" id="Coils"/>
    </source>
</evidence>
<evidence type="ECO:0000313" key="3">
    <source>
        <dbReference type="Proteomes" id="UP001148313"/>
    </source>
</evidence>
<dbReference type="RefSeq" id="WP_271089605.1">
    <property type="nucleotide sequence ID" value="NZ_JAPJZH010000006.1"/>
</dbReference>
<dbReference type="Proteomes" id="UP001148313">
    <property type="component" value="Unassembled WGS sequence"/>
</dbReference>
<proteinExistence type="predicted"/>
<gene>
    <name evidence="2" type="ORF">OOZ53_11115</name>
</gene>